<name>A0A319D016_9EURO</name>
<dbReference type="EMBL" id="KZ825966">
    <property type="protein sequence ID" value="PYH90846.1"/>
    <property type="molecule type" value="Genomic_DNA"/>
</dbReference>
<evidence type="ECO:0000256" key="1">
    <source>
        <dbReference type="SAM" id="MobiDB-lite"/>
    </source>
</evidence>
<feature type="transmembrane region" description="Helical" evidence="2">
    <location>
        <begin position="39"/>
        <end position="67"/>
    </location>
</feature>
<dbReference type="Proteomes" id="UP000247810">
    <property type="component" value="Unassembled WGS sequence"/>
</dbReference>
<organism evidence="3 4">
    <name type="scientific">Aspergillus ellipticus CBS 707.79</name>
    <dbReference type="NCBI Taxonomy" id="1448320"/>
    <lineage>
        <taxon>Eukaryota</taxon>
        <taxon>Fungi</taxon>
        <taxon>Dikarya</taxon>
        <taxon>Ascomycota</taxon>
        <taxon>Pezizomycotina</taxon>
        <taxon>Eurotiomycetes</taxon>
        <taxon>Eurotiomycetidae</taxon>
        <taxon>Eurotiales</taxon>
        <taxon>Aspergillaceae</taxon>
        <taxon>Aspergillus</taxon>
        <taxon>Aspergillus subgen. Circumdati</taxon>
    </lineage>
</organism>
<keyword evidence="2" id="KW-1133">Transmembrane helix</keyword>
<proteinExistence type="predicted"/>
<keyword evidence="4" id="KW-1185">Reference proteome</keyword>
<accession>A0A319D016</accession>
<feature type="compositionally biased region" description="Pro residues" evidence="1">
    <location>
        <begin position="1"/>
        <end position="19"/>
    </location>
</feature>
<feature type="region of interest" description="Disordered" evidence="1">
    <location>
        <begin position="1"/>
        <end position="34"/>
    </location>
</feature>
<gene>
    <name evidence="3" type="ORF">BO71DRAFT_66352</name>
</gene>
<dbReference type="AlphaFoldDB" id="A0A319D016"/>
<keyword evidence="2" id="KW-0812">Transmembrane</keyword>
<evidence type="ECO:0000313" key="3">
    <source>
        <dbReference type="EMBL" id="PYH90846.1"/>
    </source>
</evidence>
<protein>
    <submittedName>
        <fullName evidence="3">Uncharacterized protein</fullName>
    </submittedName>
</protein>
<sequence length="78" mass="8871">MNPASPPRQPDQAYPPPSQNPTNQRPHHRSTSYHTPRALGGWLLVVVRGMLVVGAYVSIYLSIYTIYVCMYPGMWVWV</sequence>
<reference evidence="3 4" key="1">
    <citation type="submission" date="2018-02" db="EMBL/GenBank/DDBJ databases">
        <title>The genomes of Aspergillus section Nigri reveals drivers in fungal speciation.</title>
        <authorList>
            <consortium name="DOE Joint Genome Institute"/>
            <person name="Vesth T.C."/>
            <person name="Nybo J."/>
            <person name="Theobald S."/>
            <person name="Brandl J."/>
            <person name="Frisvad J.C."/>
            <person name="Nielsen K.F."/>
            <person name="Lyhne E.K."/>
            <person name="Kogle M.E."/>
            <person name="Kuo A."/>
            <person name="Riley R."/>
            <person name="Clum A."/>
            <person name="Nolan M."/>
            <person name="Lipzen A."/>
            <person name="Salamov A."/>
            <person name="Henrissat B."/>
            <person name="Wiebenga A."/>
            <person name="De vries R.P."/>
            <person name="Grigoriev I.V."/>
            <person name="Mortensen U.H."/>
            <person name="Andersen M.R."/>
            <person name="Baker S.E."/>
        </authorList>
    </citation>
    <scope>NUCLEOTIDE SEQUENCE [LARGE SCALE GENOMIC DNA]</scope>
    <source>
        <strain evidence="3 4">CBS 707.79</strain>
    </source>
</reference>
<evidence type="ECO:0000256" key="2">
    <source>
        <dbReference type="SAM" id="Phobius"/>
    </source>
</evidence>
<evidence type="ECO:0000313" key="4">
    <source>
        <dbReference type="Proteomes" id="UP000247810"/>
    </source>
</evidence>
<dbReference type="VEuPathDB" id="FungiDB:BO71DRAFT_66352"/>
<keyword evidence="2" id="KW-0472">Membrane</keyword>